<reference evidence="1 2" key="1">
    <citation type="journal article" date="2017" name="Curr. Biol.">
        <title>The Evolution of Venom by Co-option of Single-Copy Genes.</title>
        <authorList>
            <person name="Martinson E.O."/>
            <person name="Mrinalini"/>
            <person name="Kelkar Y.D."/>
            <person name="Chang C.H."/>
            <person name="Werren J.H."/>
        </authorList>
    </citation>
    <scope>NUCLEOTIDE SEQUENCE [LARGE SCALE GENOMIC DNA]</scope>
    <source>
        <strain evidence="1 2">Alberta</strain>
        <tissue evidence="1">Whole body</tissue>
    </source>
</reference>
<evidence type="ECO:0000313" key="1">
    <source>
        <dbReference type="EMBL" id="OXU17739.1"/>
    </source>
</evidence>
<organism evidence="1 2">
    <name type="scientific">Trichomalopsis sarcophagae</name>
    <dbReference type="NCBI Taxonomy" id="543379"/>
    <lineage>
        <taxon>Eukaryota</taxon>
        <taxon>Metazoa</taxon>
        <taxon>Ecdysozoa</taxon>
        <taxon>Arthropoda</taxon>
        <taxon>Hexapoda</taxon>
        <taxon>Insecta</taxon>
        <taxon>Pterygota</taxon>
        <taxon>Neoptera</taxon>
        <taxon>Endopterygota</taxon>
        <taxon>Hymenoptera</taxon>
        <taxon>Apocrita</taxon>
        <taxon>Proctotrupomorpha</taxon>
        <taxon>Chalcidoidea</taxon>
        <taxon>Pteromalidae</taxon>
        <taxon>Pteromalinae</taxon>
        <taxon>Trichomalopsis</taxon>
    </lineage>
</organism>
<dbReference type="AlphaFoldDB" id="A0A232EH94"/>
<protein>
    <submittedName>
        <fullName evidence="1">Uncharacterized protein</fullName>
    </submittedName>
</protein>
<gene>
    <name evidence="1" type="ORF">TSAR_016940</name>
</gene>
<name>A0A232EH94_9HYME</name>
<keyword evidence="2" id="KW-1185">Reference proteome</keyword>
<dbReference type="EMBL" id="NNAY01004538">
    <property type="protein sequence ID" value="OXU17739.1"/>
    <property type="molecule type" value="Genomic_DNA"/>
</dbReference>
<comment type="caution">
    <text evidence="1">The sequence shown here is derived from an EMBL/GenBank/DDBJ whole genome shotgun (WGS) entry which is preliminary data.</text>
</comment>
<sequence length="32" mass="3696">MTTRKSKLDKRKLDKKTTTTKISANIFLKSVN</sequence>
<dbReference type="Proteomes" id="UP000215335">
    <property type="component" value="Unassembled WGS sequence"/>
</dbReference>
<evidence type="ECO:0000313" key="2">
    <source>
        <dbReference type="Proteomes" id="UP000215335"/>
    </source>
</evidence>
<proteinExistence type="predicted"/>
<accession>A0A232EH94</accession>